<protein>
    <recommendedName>
        <fullName evidence="2">histidine kinase</fullName>
        <ecNumber evidence="2">2.7.13.3</ecNumber>
    </recommendedName>
</protein>
<dbReference type="InterPro" id="IPR050482">
    <property type="entry name" value="Sensor_HK_TwoCompSys"/>
</dbReference>
<evidence type="ECO:0000259" key="8">
    <source>
        <dbReference type="PROSITE" id="PS50109"/>
    </source>
</evidence>
<keyword evidence="3" id="KW-0808">Transferase</keyword>
<feature type="domain" description="Histidine kinase" evidence="8">
    <location>
        <begin position="307"/>
        <end position="397"/>
    </location>
</feature>
<dbReference type="Gene3D" id="1.20.5.1930">
    <property type="match status" value="1"/>
</dbReference>
<dbReference type="Proteomes" id="UP001267426">
    <property type="component" value="Unassembled WGS sequence"/>
</dbReference>
<evidence type="ECO:0000256" key="5">
    <source>
        <dbReference type="ARBA" id="ARBA00023012"/>
    </source>
</evidence>
<evidence type="ECO:0000313" key="9">
    <source>
        <dbReference type="EMBL" id="MDT0632233.1"/>
    </source>
</evidence>
<comment type="caution">
    <text evidence="9">The sequence shown here is derived from an EMBL/GenBank/DDBJ whole genome shotgun (WGS) entry which is preliminary data.</text>
</comment>
<reference evidence="9 10" key="1">
    <citation type="submission" date="2023-09" db="EMBL/GenBank/DDBJ databases">
        <authorList>
            <person name="Rey-Velasco X."/>
        </authorList>
    </citation>
    <scope>NUCLEOTIDE SEQUENCE [LARGE SCALE GENOMIC DNA]</scope>
    <source>
        <strain evidence="9 10">F394</strain>
    </source>
</reference>
<feature type="region of interest" description="Disordered" evidence="7">
    <location>
        <begin position="1"/>
        <end position="30"/>
    </location>
</feature>
<keyword evidence="9" id="KW-0067">ATP-binding</keyword>
<dbReference type="Pfam" id="PF02518">
    <property type="entry name" value="HATPase_c"/>
    <property type="match status" value="1"/>
</dbReference>
<dbReference type="GO" id="GO:0005524">
    <property type="term" value="F:ATP binding"/>
    <property type="evidence" value="ECO:0007669"/>
    <property type="project" value="UniProtKB-KW"/>
</dbReference>
<feature type="coiled-coil region" evidence="6">
    <location>
        <begin position="195"/>
        <end position="258"/>
    </location>
</feature>
<evidence type="ECO:0000256" key="7">
    <source>
        <dbReference type="SAM" id="MobiDB-lite"/>
    </source>
</evidence>
<dbReference type="EC" id="2.7.13.3" evidence="2"/>
<proteinExistence type="predicted"/>
<dbReference type="InterPro" id="IPR004358">
    <property type="entry name" value="Sig_transdc_His_kin-like_C"/>
</dbReference>
<dbReference type="EMBL" id="JAVRHT010000024">
    <property type="protein sequence ID" value="MDT0632233.1"/>
    <property type="molecule type" value="Genomic_DNA"/>
</dbReference>
<name>A0ABU3BSF6_9BACT</name>
<dbReference type="CDD" id="cd16917">
    <property type="entry name" value="HATPase_UhpB-NarQ-NarX-like"/>
    <property type="match status" value="1"/>
</dbReference>
<dbReference type="PROSITE" id="PS50109">
    <property type="entry name" value="HIS_KIN"/>
    <property type="match status" value="1"/>
</dbReference>
<evidence type="ECO:0000256" key="2">
    <source>
        <dbReference type="ARBA" id="ARBA00012438"/>
    </source>
</evidence>
<dbReference type="InterPro" id="IPR003594">
    <property type="entry name" value="HATPase_dom"/>
</dbReference>
<accession>A0ABU3BSF6</accession>
<dbReference type="Gene3D" id="3.30.565.10">
    <property type="entry name" value="Histidine kinase-like ATPase, C-terminal domain"/>
    <property type="match status" value="1"/>
</dbReference>
<dbReference type="SMART" id="SM00387">
    <property type="entry name" value="HATPase_c"/>
    <property type="match status" value="1"/>
</dbReference>
<keyword evidence="4" id="KW-0418">Kinase</keyword>
<dbReference type="SUPFAM" id="SSF55874">
    <property type="entry name" value="ATPase domain of HSP90 chaperone/DNA topoisomerase II/histidine kinase"/>
    <property type="match status" value="1"/>
</dbReference>
<evidence type="ECO:0000256" key="6">
    <source>
        <dbReference type="SAM" id="Coils"/>
    </source>
</evidence>
<keyword evidence="5" id="KW-0902">Two-component regulatory system</keyword>
<comment type="catalytic activity">
    <reaction evidence="1">
        <text>ATP + protein L-histidine = ADP + protein N-phospho-L-histidine.</text>
        <dbReference type="EC" id="2.7.13.3"/>
    </reaction>
</comment>
<dbReference type="InterPro" id="IPR036890">
    <property type="entry name" value="HATPase_C_sf"/>
</dbReference>
<dbReference type="PRINTS" id="PR00344">
    <property type="entry name" value="BCTRLSENSOR"/>
</dbReference>
<dbReference type="PANTHER" id="PTHR24421:SF58">
    <property type="entry name" value="SIGNAL TRANSDUCTION HISTIDINE-PROTEIN KINASE_PHOSPHATASE UHPB"/>
    <property type="match status" value="1"/>
</dbReference>
<sequence>MDARPPAPDSERPPGGPPGGRPAPPWDERVGVAAPVGRDGPLIASRLSAAGVPAEVCADLGALGVGVGAGRLGVVILTTESVIGANGAADAFRRTLAEQPPWSDVPVLLLAAPGQTAGDSARALGRAVPSGATVLDRPLSSSSLVAAARLAVLARRRQLDVRDLLVALGDANATLESRVEARTAEVRRLAAALTLAEHEERRRVAHLLHEDLQQRLYGLQIKLGLLGRHVAADGAALLDEAERVLDEAARLTRTLSHEMAPPVLGGGDVAELLEWLAEQAGRLHGLRVDVDVADGLMVGEDDLRVLLHRVLQELLFNVSKHAGTGRARLTAEPVGGAGGAVRVTVSDDGAGFDAAGGRGGLGLASVRERVGLVGGRLAVDSAPGAGTRVTVEVPAGGADRAVS</sequence>
<gene>
    <name evidence="9" type="ORF">RM540_10795</name>
</gene>
<evidence type="ECO:0000313" key="10">
    <source>
        <dbReference type="Proteomes" id="UP001267426"/>
    </source>
</evidence>
<keyword evidence="6" id="KW-0175">Coiled coil</keyword>
<dbReference type="RefSeq" id="WP_311663948.1">
    <property type="nucleotide sequence ID" value="NZ_JAVRHT010000024.1"/>
</dbReference>
<keyword evidence="9" id="KW-0547">Nucleotide-binding</keyword>
<dbReference type="InterPro" id="IPR005467">
    <property type="entry name" value="His_kinase_dom"/>
</dbReference>
<evidence type="ECO:0000256" key="4">
    <source>
        <dbReference type="ARBA" id="ARBA00022777"/>
    </source>
</evidence>
<dbReference type="PANTHER" id="PTHR24421">
    <property type="entry name" value="NITRATE/NITRITE SENSOR PROTEIN NARX-RELATED"/>
    <property type="match status" value="1"/>
</dbReference>
<keyword evidence="10" id="KW-1185">Reference proteome</keyword>
<evidence type="ECO:0000256" key="3">
    <source>
        <dbReference type="ARBA" id="ARBA00022679"/>
    </source>
</evidence>
<feature type="compositionally biased region" description="Pro residues" evidence="7">
    <location>
        <begin position="1"/>
        <end position="25"/>
    </location>
</feature>
<organism evidence="9 10">
    <name type="scientific">Rubrivirga litoralis</name>
    <dbReference type="NCBI Taxonomy" id="3075598"/>
    <lineage>
        <taxon>Bacteria</taxon>
        <taxon>Pseudomonadati</taxon>
        <taxon>Rhodothermota</taxon>
        <taxon>Rhodothermia</taxon>
        <taxon>Rhodothermales</taxon>
        <taxon>Rubricoccaceae</taxon>
        <taxon>Rubrivirga</taxon>
    </lineage>
</organism>
<evidence type="ECO:0000256" key="1">
    <source>
        <dbReference type="ARBA" id="ARBA00000085"/>
    </source>
</evidence>